<dbReference type="EMBL" id="WWEQ01000094">
    <property type="protein sequence ID" value="MYM20905.1"/>
    <property type="molecule type" value="Genomic_DNA"/>
</dbReference>
<gene>
    <name evidence="2" type="ORF">GSY69_13280</name>
</gene>
<dbReference type="InterPro" id="IPR045528">
    <property type="entry name" value="DO-GTPase2"/>
</dbReference>
<comment type="caution">
    <text evidence="2">The sequence shown here is derived from an EMBL/GenBank/DDBJ whole genome shotgun (WGS) entry which is preliminary data.</text>
</comment>
<sequence>MSQCPLCFKELDPGRRLWAVKNVGGTRTVDPDASRVFGRDVSFEAQLPITRADVPGPWPPRVADLFRAFNVPPGAEVEDELCPECHYPLPDGWRDAHVTTVAMCGARASGKSLYIATAVKALNAYLGRMRGSLQMATPETAEIYRERYERPLFEEMGLMEPTVRAEAGQAYQLHPLIFSLGTFQGQARYLVLRDVAGEELENPPAHDGHLEFLPRAHAVIFMFDPLSVEAIRRRLQDLVPTQSRSSGSPVTVLDNLQMRIGTSPRPPGLAVTLSKFDVLQRLRDVQDADWSRVMSNAGAAFMREPSGTTADPQTRMAQLEEDRSLVFLETRSLLLFMESSELVSKIENPHTGRPLPHSYFAVSALGDSPQGDRVSRHGISPHRVIDPLLWALRMNGVVL</sequence>
<dbReference type="Pfam" id="PF19993">
    <property type="entry name" value="DO-GTPase2"/>
    <property type="match status" value="1"/>
</dbReference>
<proteinExistence type="predicted"/>
<keyword evidence="3" id="KW-1185">Reference proteome</keyword>
<protein>
    <recommendedName>
        <fullName evidence="1">Double-GTPase 2 domain-containing protein</fullName>
    </recommendedName>
</protein>
<dbReference type="AlphaFoldDB" id="A0A6N9HA88"/>
<dbReference type="RefSeq" id="WP_160954308.1">
    <property type="nucleotide sequence ID" value="NZ_WWEQ01000094.1"/>
</dbReference>
<feature type="domain" description="Double-GTPase 2" evidence="1">
    <location>
        <begin position="101"/>
        <end position="302"/>
    </location>
</feature>
<dbReference type="Proteomes" id="UP000469215">
    <property type="component" value="Unassembled WGS sequence"/>
</dbReference>
<evidence type="ECO:0000313" key="3">
    <source>
        <dbReference type="Proteomes" id="UP000469215"/>
    </source>
</evidence>
<evidence type="ECO:0000313" key="2">
    <source>
        <dbReference type="EMBL" id="MYM20905.1"/>
    </source>
</evidence>
<reference evidence="2 3" key="1">
    <citation type="submission" date="2020-01" db="EMBL/GenBank/DDBJ databases">
        <authorList>
            <person name="Deng T."/>
        </authorList>
    </citation>
    <scope>NUCLEOTIDE SEQUENCE [LARGE SCALE GENOMIC DNA]</scope>
    <source>
        <strain evidence="2 3">5221</strain>
    </source>
</reference>
<organism evidence="2 3">
    <name type="scientific">Brevibacterium rongguiense</name>
    <dbReference type="NCBI Taxonomy" id="2695267"/>
    <lineage>
        <taxon>Bacteria</taxon>
        <taxon>Bacillati</taxon>
        <taxon>Actinomycetota</taxon>
        <taxon>Actinomycetes</taxon>
        <taxon>Micrococcales</taxon>
        <taxon>Brevibacteriaceae</taxon>
        <taxon>Brevibacterium</taxon>
    </lineage>
</organism>
<accession>A0A6N9HA88</accession>
<name>A0A6N9HA88_9MICO</name>
<evidence type="ECO:0000259" key="1">
    <source>
        <dbReference type="Pfam" id="PF19993"/>
    </source>
</evidence>